<dbReference type="Gene3D" id="3.40.50.300">
    <property type="entry name" value="P-loop containing nucleotide triphosphate hydrolases"/>
    <property type="match status" value="1"/>
</dbReference>
<name>A0ABY8ND91_9GAMM</name>
<dbReference type="SUPFAM" id="SSF52540">
    <property type="entry name" value="P-loop containing nucleoside triphosphate hydrolases"/>
    <property type="match status" value="1"/>
</dbReference>
<reference evidence="2 3" key="1">
    <citation type="submission" date="2023-02" db="EMBL/GenBank/DDBJ databases">
        <title>Description and genomic characterization of Microbulbifer bruguierae sp. nov., isolated from the sediment of mangrove plant Bruguiera sexangula.</title>
        <authorList>
            <person name="Long M."/>
        </authorList>
    </citation>
    <scope>NUCLEOTIDE SEQUENCE [LARGE SCALE GENOMIC DNA]</scope>
    <source>
        <strain evidence="2 3">H12</strain>
    </source>
</reference>
<dbReference type="InterPro" id="IPR027417">
    <property type="entry name" value="P-loop_NTPase"/>
</dbReference>
<feature type="domain" description="Sulfotransferase" evidence="1">
    <location>
        <begin position="2"/>
        <end position="129"/>
    </location>
</feature>
<dbReference type="InterPro" id="IPR000863">
    <property type="entry name" value="Sulfotransferase_dom"/>
</dbReference>
<keyword evidence="3" id="KW-1185">Reference proteome</keyword>
<dbReference type="RefSeq" id="WP_280320093.1">
    <property type="nucleotide sequence ID" value="NZ_CP118605.1"/>
</dbReference>
<dbReference type="EMBL" id="CP118605">
    <property type="protein sequence ID" value="WGL16399.1"/>
    <property type="molecule type" value="Genomic_DNA"/>
</dbReference>
<organism evidence="2 3">
    <name type="scientific">Microbulbifer bruguierae</name>
    <dbReference type="NCBI Taxonomy" id="3029061"/>
    <lineage>
        <taxon>Bacteria</taxon>
        <taxon>Pseudomonadati</taxon>
        <taxon>Pseudomonadota</taxon>
        <taxon>Gammaproteobacteria</taxon>
        <taxon>Cellvibrionales</taxon>
        <taxon>Microbulbiferaceae</taxon>
        <taxon>Microbulbifer</taxon>
    </lineage>
</organism>
<protein>
    <submittedName>
        <fullName evidence="2">Sulfotransferase domain-containing protein</fullName>
    </submittedName>
</protein>
<evidence type="ECO:0000259" key="1">
    <source>
        <dbReference type="Pfam" id="PF00685"/>
    </source>
</evidence>
<proteinExistence type="predicted"/>
<dbReference type="Proteomes" id="UP001236500">
    <property type="component" value="Chromosome"/>
</dbReference>
<accession>A0ABY8ND91</accession>
<evidence type="ECO:0000313" key="2">
    <source>
        <dbReference type="EMBL" id="WGL16399.1"/>
    </source>
</evidence>
<sequence>MRVLIYGLSKSGTTFLAAIVKASLERRLGKASGEVFEPKALSEEGGELCYLDKGGNCMAVSTDTEVVKTLFDSGVPPEQVLEHQKYFDKKIFITRDPRDRLLSHLFYRWNASHSPDPERFSRVLRLTLHKEKHPRDLPVSFLLHQNPGAFQGVPYRMKAAYRAVTEFVDAAGDDWLIFRYEDLVDGNLSRLEEYLGMPVATNVSVSSGLKRVVRTKAHGNWRRWFTAEDVQFFRPIFKPYMESMGYDFEDWELEECESLPGEQGSQYMLKMFSAPASQGVARQLVRLFRKCGEKLGLG</sequence>
<evidence type="ECO:0000313" key="3">
    <source>
        <dbReference type="Proteomes" id="UP001236500"/>
    </source>
</evidence>
<gene>
    <name evidence="2" type="ORF">PVT68_16740</name>
</gene>
<dbReference type="Pfam" id="PF00685">
    <property type="entry name" value="Sulfotransfer_1"/>
    <property type="match status" value="1"/>
</dbReference>